<dbReference type="FunFam" id="3.40.309.10:FF:000010">
    <property type="entry name" value="Gamma-aminobutyraldehyde dehydrogenase"/>
    <property type="match status" value="1"/>
</dbReference>
<dbReference type="AlphaFoldDB" id="A0A6S6Y7I4"/>
<dbReference type="InterPro" id="IPR016160">
    <property type="entry name" value="Ald_DH_CS_CYS"/>
</dbReference>
<evidence type="ECO:0000256" key="6">
    <source>
        <dbReference type="ARBA" id="ARBA00050596"/>
    </source>
</evidence>
<dbReference type="PROSITE" id="PS00070">
    <property type="entry name" value="ALDEHYDE_DEHYDR_CYS"/>
    <property type="match status" value="1"/>
</dbReference>
<dbReference type="InterPro" id="IPR016163">
    <property type="entry name" value="Ald_DH_C"/>
</dbReference>
<dbReference type="InterPro" id="IPR015590">
    <property type="entry name" value="Aldehyde_DH_dom"/>
</dbReference>
<evidence type="ECO:0000259" key="11">
    <source>
        <dbReference type="Pfam" id="PF00171"/>
    </source>
</evidence>
<comment type="catalytic activity">
    <reaction evidence="6">
        <text>salicylaldehyde + NAD(+) + H2O = salicylate + NADH + 2 H(+)</text>
        <dbReference type="Rhea" id="RHEA:18537"/>
        <dbReference type="ChEBI" id="CHEBI:15377"/>
        <dbReference type="ChEBI" id="CHEBI:15378"/>
        <dbReference type="ChEBI" id="CHEBI:16008"/>
        <dbReference type="ChEBI" id="CHEBI:30762"/>
        <dbReference type="ChEBI" id="CHEBI:57540"/>
        <dbReference type="ChEBI" id="CHEBI:57945"/>
        <dbReference type="EC" id="1.2.1.65"/>
    </reaction>
</comment>
<evidence type="ECO:0000256" key="5">
    <source>
        <dbReference type="ARBA" id="ARBA00035632"/>
    </source>
</evidence>
<dbReference type="PROSITE" id="PS00687">
    <property type="entry name" value="ALDEHYDE_DEHYDR_GLU"/>
    <property type="match status" value="1"/>
</dbReference>
<protein>
    <recommendedName>
        <fullName evidence="8">Salicylaldehyde dehydrogenase</fullName>
        <ecNumber evidence="7">1.2.1.65</ecNumber>
    </recommendedName>
</protein>
<sequence>MGHTSRNDHQAFDLWIGGERVAPASGKYFIDRNPEDDSPYARVAEGNIADVDRAVQTAHQAFASYGKTMAADREAWLCRAATLMEKYRDEFVDILIDEVGSPFGKAQFEVQYAINCLRAAAGVARRITGQTIPSETPGRFSMTVREPLGVVASISPFNVPLLKNVKLSATPLATGNTVVLLTSEEAPMVANRLAEVYHEAGIPAGAFNVVTGFGDKIGDALTSHPLVKVVMFTGSSRVGRHIASLCGPLMRRVVLELGGKNPLVVLADADLEAAVEAAAFSQFFFQGQACMASSRIYVEKSIEAEFCRRFKAKAESMGMGDLRNPGTWVGPIISERQRQRVKTHIQDAQAKGATVLTGGTWIGNRCRPTILTGVAEGMTVCRDETFGPVTSIYPVADLEEAIACANDTRYGLSAAIFTRDITKAMQFSQRVHAGMVHINAPTIADEPHVPFGGVGESGFGREGTDIDIDTFTEWKWITIQLPA</sequence>
<evidence type="ECO:0000256" key="4">
    <source>
        <dbReference type="ARBA" id="ARBA00023027"/>
    </source>
</evidence>
<dbReference type="EMBL" id="LR778301">
    <property type="protein sequence ID" value="CAB1368398.1"/>
    <property type="molecule type" value="Genomic_DNA"/>
</dbReference>
<name>A0A6S6Y7I4_9PROT</name>
<evidence type="ECO:0000256" key="7">
    <source>
        <dbReference type="ARBA" id="ARBA00066992"/>
    </source>
</evidence>
<keyword evidence="2" id="KW-0058">Aromatic hydrocarbons catabolism</keyword>
<dbReference type="PANTHER" id="PTHR42986">
    <property type="entry name" value="BENZALDEHYDE DEHYDROGENASE YFMT"/>
    <property type="match status" value="1"/>
</dbReference>
<dbReference type="Pfam" id="PF00171">
    <property type="entry name" value="Aldedh"/>
    <property type="match status" value="1"/>
</dbReference>
<keyword evidence="3 10" id="KW-0560">Oxidoreductase</keyword>
<dbReference type="GO" id="GO:0018485">
    <property type="term" value="F:salicylaldehyde dehydrogenase (NAD+) activity"/>
    <property type="evidence" value="ECO:0007669"/>
    <property type="project" value="UniProtKB-EC"/>
</dbReference>
<dbReference type="SUPFAM" id="SSF53720">
    <property type="entry name" value="ALDH-like"/>
    <property type="match status" value="1"/>
</dbReference>
<feature type="domain" description="Aldehyde dehydrogenase" evidence="11">
    <location>
        <begin position="27"/>
        <end position="477"/>
    </location>
</feature>
<proteinExistence type="inferred from homology"/>
<evidence type="ECO:0000256" key="3">
    <source>
        <dbReference type="ARBA" id="ARBA00023002"/>
    </source>
</evidence>
<dbReference type="InterPro" id="IPR029510">
    <property type="entry name" value="Ald_DH_CS_GLU"/>
</dbReference>
<evidence type="ECO:0000313" key="13">
    <source>
        <dbReference type="Proteomes" id="UP000515733"/>
    </source>
</evidence>
<evidence type="ECO:0000256" key="10">
    <source>
        <dbReference type="RuleBase" id="RU003345"/>
    </source>
</evidence>
<dbReference type="EC" id="1.2.1.65" evidence="7"/>
<evidence type="ECO:0000313" key="12">
    <source>
        <dbReference type="EMBL" id="CAB1368398.1"/>
    </source>
</evidence>
<evidence type="ECO:0000256" key="1">
    <source>
        <dbReference type="ARBA" id="ARBA00009986"/>
    </source>
</evidence>
<gene>
    <name evidence="12" type="ORF">DENOEST_1233</name>
</gene>
<dbReference type="RefSeq" id="WP_145771677.1">
    <property type="nucleotide sequence ID" value="NZ_LR778301.1"/>
</dbReference>
<dbReference type="Gene3D" id="3.40.605.10">
    <property type="entry name" value="Aldehyde Dehydrogenase, Chain A, domain 1"/>
    <property type="match status" value="1"/>
</dbReference>
<dbReference type="FunFam" id="3.40.605.10:FF:000007">
    <property type="entry name" value="NAD/NADP-dependent betaine aldehyde dehydrogenase"/>
    <property type="match status" value="1"/>
</dbReference>
<comment type="pathway">
    <text evidence="5">Aromatic compound metabolism; naphthalene degradation.</text>
</comment>
<feature type="active site" evidence="9">
    <location>
        <position position="256"/>
    </location>
</feature>
<dbReference type="Gene3D" id="3.40.309.10">
    <property type="entry name" value="Aldehyde Dehydrogenase, Chain A, domain 2"/>
    <property type="match status" value="1"/>
</dbReference>
<keyword evidence="4" id="KW-0520">NAD</keyword>
<evidence type="ECO:0000256" key="9">
    <source>
        <dbReference type="PROSITE-ProRule" id="PRU10007"/>
    </source>
</evidence>
<dbReference type="Proteomes" id="UP000515733">
    <property type="component" value="Chromosome"/>
</dbReference>
<evidence type="ECO:0000256" key="2">
    <source>
        <dbReference type="ARBA" id="ARBA00022797"/>
    </source>
</evidence>
<dbReference type="CDD" id="cd07150">
    <property type="entry name" value="ALDH_VaniDH_like"/>
    <property type="match status" value="1"/>
</dbReference>
<dbReference type="KEGG" id="doe:DENOEST_1233"/>
<reference evidence="12 13" key="1">
    <citation type="submission" date="2020-03" db="EMBL/GenBank/DDBJ databases">
        <authorList>
            <consortium name="Genoscope - CEA"/>
            <person name="William W."/>
        </authorList>
    </citation>
    <scope>NUCLEOTIDE SEQUENCE [LARGE SCALE GENOMIC DNA]</scope>
    <source>
        <strain evidence="13">DSM 16959</strain>
    </source>
</reference>
<dbReference type="OrthoDB" id="6187633at2"/>
<comment type="similarity">
    <text evidence="1 10">Belongs to the aldehyde dehydrogenase family.</text>
</comment>
<accession>A0A6S6Y7I4</accession>
<dbReference type="InterPro" id="IPR016162">
    <property type="entry name" value="Ald_DH_N"/>
</dbReference>
<dbReference type="PANTHER" id="PTHR42986:SF1">
    <property type="entry name" value="BENZALDEHYDE DEHYDROGENASE YFMT"/>
    <property type="match status" value="1"/>
</dbReference>
<dbReference type="InterPro" id="IPR016161">
    <property type="entry name" value="Ald_DH/histidinol_DH"/>
</dbReference>
<organism evidence="12 13">
    <name type="scientific">Denitratisoma oestradiolicum</name>
    <dbReference type="NCBI Taxonomy" id="311182"/>
    <lineage>
        <taxon>Bacteria</taxon>
        <taxon>Pseudomonadati</taxon>
        <taxon>Pseudomonadota</taxon>
        <taxon>Betaproteobacteria</taxon>
        <taxon>Nitrosomonadales</taxon>
        <taxon>Sterolibacteriaceae</taxon>
        <taxon>Denitratisoma</taxon>
    </lineage>
</organism>
<evidence type="ECO:0000256" key="8">
    <source>
        <dbReference type="ARBA" id="ARBA00070319"/>
    </source>
</evidence>
<keyword evidence="13" id="KW-1185">Reference proteome</keyword>